<dbReference type="OrthoDB" id="9028214at2"/>
<keyword evidence="6" id="KW-1185">Reference proteome</keyword>
<dbReference type="InterPro" id="IPR036390">
    <property type="entry name" value="WH_DNA-bd_sf"/>
</dbReference>
<dbReference type="Pfam" id="PF00392">
    <property type="entry name" value="GntR"/>
    <property type="match status" value="1"/>
</dbReference>
<accession>A0A2S0UNT5</accession>
<dbReference type="Gene3D" id="1.20.120.530">
    <property type="entry name" value="GntR ligand-binding domain-like"/>
    <property type="match status" value="1"/>
</dbReference>
<name>A0A2S0UNT5_9RHOB</name>
<proteinExistence type="predicted"/>
<dbReference type="Gene3D" id="1.10.10.10">
    <property type="entry name" value="Winged helix-like DNA-binding domain superfamily/Winged helix DNA-binding domain"/>
    <property type="match status" value="1"/>
</dbReference>
<gene>
    <name evidence="5" type="ORF">HYN69_13930</name>
</gene>
<dbReference type="GO" id="GO:0003677">
    <property type="term" value="F:DNA binding"/>
    <property type="evidence" value="ECO:0007669"/>
    <property type="project" value="UniProtKB-KW"/>
</dbReference>
<protein>
    <submittedName>
        <fullName evidence="5">GntR family transcriptional regulator</fullName>
    </submittedName>
</protein>
<dbReference type="SUPFAM" id="SSF48008">
    <property type="entry name" value="GntR ligand-binding domain-like"/>
    <property type="match status" value="1"/>
</dbReference>
<dbReference type="NCBIfam" id="NF003011">
    <property type="entry name" value="PRK03837.1"/>
    <property type="match status" value="1"/>
</dbReference>
<dbReference type="KEGG" id="geh:HYN69_13930"/>
<keyword evidence="1" id="KW-0805">Transcription regulation</keyword>
<evidence type="ECO:0000313" key="6">
    <source>
        <dbReference type="Proteomes" id="UP000244496"/>
    </source>
</evidence>
<keyword evidence="2" id="KW-0238">DNA-binding</keyword>
<dbReference type="InterPro" id="IPR000524">
    <property type="entry name" value="Tscrpt_reg_HTH_GntR"/>
</dbReference>
<dbReference type="CDD" id="cd07377">
    <property type="entry name" value="WHTH_GntR"/>
    <property type="match status" value="1"/>
</dbReference>
<dbReference type="PROSITE" id="PS50949">
    <property type="entry name" value="HTH_GNTR"/>
    <property type="match status" value="1"/>
</dbReference>
<dbReference type="GO" id="GO:0003700">
    <property type="term" value="F:DNA-binding transcription factor activity"/>
    <property type="evidence" value="ECO:0007669"/>
    <property type="project" value="InterPro"/>
</dbReference>
<dbReference type="InterPro" id="IPR008920">
    <property type="entry name" value="TF_FadR/GntR_C"/>
</dbReference>
<dbReference type="PRINTS" id="PR00035">
    <property type="entry name" value="HTHGNTR"/>
</dbReference>
<evidence type="ECO:0000259" key="4">
    <source>
        <dbReference type="PROSITE" id="PS50949"/>
    </source>
</evidence>
<feature type="domain" description="HTH gntR-type" evidence="4">
    <location>
        <begin position="8"/>
        <end position="76"/>
    </location>
</feature>
<dbReference type="InterPro" id="IPR036388">
    <property type="entry name" value="WH-like_DNA-bd_sf"/>
</dbReference>
<evidence type="ECO:0000256" key="1">
    <source>
        <dbReference type="ARBA" id="ARBA00023015"/>
    </source>
</evidence>
<reference evidence="5 6" key="1">
    <citation type="submission" date="2018-04" db="EMBL/GenBank/DDBJ databases">
        <title>Genome sequencing of Gemmobacter.</title>
        <authorList>
            <person name="Yi H."/>
            <person name="Baek M.-G."/>
        </authorList>
    </citation>
    <scope>NUCLEOTIDE SEQUENCE [LARGE SCALE GENOMIC DNA]</scope>
    <source>
        <strain evidence="5 6">HYN0069</strain>
    </source>
</reference>
<dbReference type="Pfam" id="PF07729">
    <property type="entry name" value="FCD"/>
    <property type="match status" value="1"/>
</dbReference>
<dbReference type="SMART" id="SM00345">
    <property type="entry name" value="HTH_GNTR"/>
    <property type="match status" value="1"/>
</dbReference>
<dbReference type="PANTHER" id="PTHR43537:SF53">
    <property type="entry name" value="HTH-TYPE TRANSCRIPTIONAL REPRESSOR NANR"/>
    <property type="match status" value="1"/>
</dbReference>
<evidence type="ECO:0000256" key="2">
    <source>
        <dbReference type="ARBA" id="ARBA00023125"/>
    </source>
</evidence>
<evidence type="ECO:0000256" key="3">
    <source>
        <dbReference type="ARBA" id="ARBA00023163"/>
    </source>
</evidence>
<dbReference type="PANTHER" id="PTHR43537">
    <property type="entry name" value="TRANSCRIPTIONAL REGULATOR, GNTR FAMILY"/>
    <property type="match status" value="1"/>
</dbReference>
<evidence type="ECO:0000313" key="5">
    <source>
        <dbReference type="EMBL" id="AWB49450.1"/>
    </source>
</evidence>
<organism evidence="5 6">
    <name type="scientific">Paragemmobacter aquarius</name>
    <dbReference type="NCBI Taxonomy" id="2169400"/>
    <lineage>
        <taxon>Bacteria</taxon>
        <taxon>Pseudomonadati</taxon>
        <taxon>Pseudomonadota</taxon>
        <taxon>Alphaproteobacteria</taxon>
        <taxon>Rhodobacterales</taxon>
        <taxon>Paracoccaceae</taxon>
        <taxon>Paragemmobacter</taxon>
    </lineage>
</organism>
<keyword evidence="3" id="KW-0804">Transcription</keyword>
<dbReference type="EMBL" id="CP028918">
    <property type="protein sequence ID" value="AWB49450.1"/>
    <property type="molecule type" value="Genomic_DNA"/>
</dbReference>
<dbReference type="Proteomes" id="UP000244496">
    <property type="component" value="Chromosome"/>
</dbReference>
<dbReference type="SUPFAM" id="SSF46785">
    <property type="entry name" value="Winged helix' DNA-binding domain"/>
    <property type="match status" value="1"/>
</dbReference>
<sequence>MGGPILRRKLGEEVRLRLLAQIERGELRPGDALPSERELMETMGVGRPAVREAMQALEGAGLIEIRHGERARVAEPSVGRMVDQLSVTMKHLLVHSNASLENLKDARVTFECEMARIAARRHTAADLERLAETVARQAAALDDPAAFRRLDGQFHREIAGISGNPIWTALSDGLFRWLNDFHVDLVSVPGKENLTLAEHRGIIAAIGSGDAGRAGVAMADHLNRANELYRRGTAMHR</sequence>
<dbReference type="InterPro" id="IPR011711">
    <property type="entry name" value="GntR_C"/>
</dbReference>
<dbReference type="AlphaFoldDB" id="A0A2S0UNT5"/>
<dbReference type="SMART" id="SM00895">
    <property type="entry name" value="FCD"/>
    <property type="match status" value="1"/>
</dbReference>
<dbReference type="RefSeq" id="WP_108436267.1">
    <property type="nucleotide sequence ID" value="NZ_CP028918.1"/>
</dbReference>